<dbReference type="EMBL" id="JBHLWN010000058">
    <property type="protein sequence ID" value="MFC0213620.1"/>
    <property type="molecule type" value="Genomic_DNA"/>
</dbReference>
<feature type="domain" description="HTH araC/xylS-type" evidence="7">
    <location>
        <begin position="55"/>
        <end position="99"/>
    </location>
</feature>
<dbReference type="InterPro" id="IPR035906">
    <property type="entry name" value="MetI-like_sf"/>
</dbReference>
<keyword evidence="9" id="KW-1185">Reference proteome</keyword>
<dbReference type="Gene3D" id="1.10.10.60">
    <property type="entry name" value="Homeodomain-like"/>
    <property type="match status" value="1"/>
</dbReference>
<evidence type="ECO:0000256" key="2">
    <source>
        <dbReference type="ARBA" id="ARBA00022448"/>
    </source>
</evidence>
<gene>
    <name evidence="8" type="ORF">ACFFK0_14340</name>
</gene>
<protein>
    <submittedName>
        <fullName evidence="8">Helix-turn-helix domain-containing protein</fullName>
    </submittedName>
</protein>
<comment type="subcellular location">
    <subcellularLocation>
        <location evidence="1">Cell membrane</location>
        <topology evidence="1">Multi-pass membrane protein</topology>
    </subcellularLocation>
</comment>
<dbReference type="PROSITE" id="PS01124">
    <property type="entry name" value="HTH_ARAC_FAMILY_2"/>
    <property type="match status" value="1"/>
</dbReference>
<evidence type="ECO:0000313" key="9">
    <source>
        <dbReference type="Proteomes" id="UP001589776"/>
    </source>
</evidence>
<evidence type="ECO:0000256" key="6">
    <source>
        <dbReference type="ARBA" id="ARBA00023136"/>
    </source>
</evidence>
<dbReference type="Gene3D" id="1.10.3720.10">
    <property type="entry name" value="MetI-like"/>
    <property type="match status" value="1"/>
</dbReference>
<dbReference type="PANTHER" id="PTHR43744:SF9">
    <property type="entry name" value="POLYGALACTURONAN_RHAMNOGALACTURONAN TRANSPORT SYSTEM PERMEASE PROTEIN YTCP"/>
    <property type="match status" value="1"/>
</dbReference>
<sequence>MRHDEICKTEAVSQPSTVCHASSPSTFGIQASILKRRSFTSLNRISTSIYRRSFRFGEVMKESFTEFVTRTRHNRATALLRDESKCSVTEIAAQVGYRNLQADEVCGVRRIGYPGHIRVSCGAAKCTVQLEYGCRAVSCYDVFQRRLDSPYLLIKSLGFIDSRRSLIIPALISTYSLLILRNFFMSIPEELEDSAKIDGANELRILFTIVMPLSKPGLNISNRG</sequence>
<accession>A0ABV6DLU9</accession>
<evidence type="ECO:0000313" key="8">
    <source>
        <dbReference type="EMBL" id="MFC0213620.1"/>
    </source>
</evidence>
<keyword evidence="4" id="KW-0812">Transmembrane</keyword>
<dbReference type="CDD" id="cd06261">
    <property type="entry name" value="TM_PBP2"/>
    <property type="match status" value="1"/>
</dbReference>
<dbReference type="PANTHER" id="PTHR43744">
    <property type="entry name" value="ABC TRANSPORTER PERMEASE PROTEIN MG189-RELATED-RELATED"/>
    <property type="match status" value="1"/>
</dbReference>
<dbReference type="RefSeq" id="WP_377470931.1">
    <property type="nucleotide sequence ID" value="NZ_JBHLWN010000058.1"/>
</dbReference>
<dbReference type="InterPro" id="IPR018060">
    <property type="entry name" value="HTH_AraC"/>
</dbReference>
<proteinExistence type="predicted"/>
<evidence type="ECO:0000256" key="4">
    <source>
        <dbReference type="ARBA" id="ARBA00022692"/>
    </source>
</evidence>
<evidence type="ECO:0000259" key="7">
    <source>
        <dbReference type="PROSITE" id="PS01124"/>
    </source>
</evidence>
<evidence type="ECO:0000256" key="1">
    <source>
        <dbReference type="ARBA" id="ARBA00004651"/>
    </source>
</evidence>
<keyword evidence="5" id="KW-1133">Transmembrane helix</keyword>
<evidence type="ECO:0000256" key="5">
    <source>
        <dbReference type="ARBA" id="ARBA00022989"/>
    </source>
</evidence>
<keyword evidence="6" id="KW-0472">Membrane</keyword>
<dbReference type="Pfam" id="PF12833">
    <property type="entry name" value="HTH_18"/>
    <property type="match status" value="1"/>
</dbReference>
<dbReference type="Proteomes" id="UP001589776">
    <property type="component" value="Unassembled WGS sequence"/>
</dbReference>
<dbReference type="InterPro" id="IPR000515">
    <property type="entry name" value="MetI-like"/>
</dbReference>
<name>A0ABV6DLU9_9BACL</name>
<keyword evidence="2" id="KW-0813">Transport</keyword>
<organism evidence="8 9">
    <name type="scientific">Paenibacillus chartarius</name>
    <dbReference type="NCBI Taxonomy" id="747481"/>
    <lineage>
        <taxon>Bacteria</taxon>
        <taxon>Bacillati</taxon>
        <taxon>Bacillota</taxon>
        <taxon>Bacilli</taxon>
        <taxon>Bacillales</taxon>
        <taxon>Paenibacillaceae</taxon>
        <taxon>Paenibacillus</taxon>
    </lineage>
</organism>
<keyword evidence="3" id="KW-1003">Cell membrane</keyword>
<dbReference type="Pfam" id="PF00528">
    <property type="entry name" value="BPD_transp_1"/>
    <property type="match status" value="1"/>
</dbReference>
<evidence type="ECO:0000256" key="3">
    <source>
        <dbReference type="ARBA" id="ARBA00022475"/>
    </source>
</evidence>
<reference evidence="8 9" key="1">
    <citation type="submission" date="2024-09" db="EMBL/GenBank/DDBJ databases">
        <authorList>
            <person name="Sun Q."/>
            <person name="Mori K."/>
        </authorList>
    </citation>
    <scope>NUCLEOTIDE SEQUENCE [LARGE SCALE GENOMIC DNA]</scope>
    <source>
        <strain evidence="8 9">CCM 7759</strain>
    </source>
</reference>
<dbReference type="SUPFAM" id="SSF161098">
    <property type="entry name" value="MetI-like"/>
    <property type="match status" value="1"/>
</dbReference>
<comment type="caution">
    <text evidence="8">The sequence shown here is derived from an EMBL/GenBank/DDBJ whole genome shotgun (WGS) entry which is preliminary data.</text>
</comment>